<reference evidence="2" key="1">
    <citation type="submission" date="2016-06" db="EMBL/GenBank/DDBJ databases">
        <authorList>
            <person name="Rodrigo-Torres Lidia"/>
            <person name="Arahal R.David."/>
        </authorList>
    </citation>
    <scope>NUCLEOTIDE SEQUENCE [LARGE SCALE GENOMIC DNA]</scope>
    <source>
        <strain evidence="2">CECT 7223</strain>
    </source>
</reference>
<dbReference type="Proteomes" id="UP000092876">
    <property type="component" value="Unassembled WGS sequence"/>
</dbReference>
<dbReference type="AlphaFoldDB" id="A0A1C3IX70"/>
<name>A0A1C3IX70_9VIBR</name>
<sequence length="48" mass="5527">MGTVIGLVILAAIDWYLFRKTGLHIHKWISKKYAAYLSEKGNKNNLSY</sequence>
<evidence type="ECO:0000313" key="1">
    <source>
        <dbReference type="EMBL" id="SBS66032.1"/>
    </source>
</evidence>
<proteinExistence type="predicted"/>
<accession>A0A1C3IX70</accession>
<dbReference type="EMBL" id="FLQP01000043">
    <property type="protein sequence ID" value="SBS66032.1"/>
    <property type="molecule type" value="Genomic_DNA"/>
</dbReference>
<gene>
    <name evidence="1" type="ORF">VAT7223_03009</name>
</gene>
<evidence type="ECO:0000313" key="2">
    <source>
        <dbReference type="Proteomes" id="UP000092876"/>
    </source>
</evidence>
<organism evidence="1 2">
    <name type="scientific">Vibrio atlanticus</name>
    <dbReference type="NCBI Taxonomy" id="693153"/>
    <lineage>
        <taxon>Bacteria</taxon>
        <taxon>Pseudomonadati</taxon>
        <taxon>Pseudomonadota</taxon>
        <taxon>Gammaproteobacteria</taxon>
        <taxon>Vibrionales</taxon>
        <taxon>Vibrionaceae</taxon>
        <taxon>Vibrio</taxon>
    </lineage>
</organism>
<protein>
    <submittedName>
        <fullName evidence="1">Uncharacterized protein</fullName>
    </submittedName>
</protein>